<comment type="similarity">
    <text evidence="1">Belongs to the carbohydrate kinase PfkB family.</text>
</comment>
<evidence type="ECO:0000313" key="6">
    <source>
        <dbReference type="Proteomes" id="UP000001882"/>
    </source>
</evidence>
<protein>
    <submittedName>
        <fullName evidence="5">Carbohydrate kinase</fullName>
    </submittedName>
</protein>
<dbReference type="InParanoid" id="D1YXY9"/>
<keyword evidence="2" id="KW-0808">Transferase</keyword>
<keyword evidence="3 5" id="KW-0418">Kinase</keyword>
<organism evidence="5 6">
    <name type="scientific">Methanocella paludicola (strain DSM 17711 / JCM 13418 / NBRC 101707 / SANAE)</name>
    <dbReference type="NCBI Taxonomy" id="304371"/>
    <lineage>
        <taxon>Archaea</taxon>
        <taxon>Methanobacteriati</taxon>
        <taxon>Methanobacteriota</taxon>
        <taxon>Stenosarchaea group</taxon>
        <taxon>Methanomicrobia</taxon>
        <taxon>Methanocellales</taxon>
        <taxon>Methanocellaceae</taxon>
        <taxon>Methanocella</taxon>
    </lineage>
</organism>
<feature type="domain" description="Carbohydrate kinase PfkB" evidence="4">
    <location>
        <begin position="3"/>
        <end position="271"/>
    </location>
</feature>
<dbReference type="STRING" id="304371.MCP_1239"/>
<dbReference type="AlphaFoldDB" id="D1YXY9"/>
<dbReference type="Gene3D" id="3.40.1190.20">
    <property type="match status" value="1"/>
</dbReference>
<dbReference type="GO" id="GO:0016301">
    <property type="term" value="F:kinase activity"/>
    <property type="evidence" value="ECO:0007669"/>
    <property type="project" value="UniProtKB-KW"/>
</dbReference>
<accession>D1YXY9</accession>
<dbReference type="InterPro" id="IPR011611">
    <property type="entry name" value="PfkB_dom"/>
</dbReference>
<dbReference type="PANTHER" id="PTHR43320:SF3">
    <property type="entry name" value="CARBOHYDRATE KINASE PFKB DOMAIN-CONTAINING PROTEIN"/>
    <property type="match status" value="1"/>
</dbReference>
<dbReference type="eggNOG" id="arCOG00014">
    <property type="taxonomic scope" value="Archaea"/>
</dbReference>
<dbReference type="SUPFAM" id="SSF53613">
    <property type="entry name" value="Ribokinase-like"/>
    <property type="match status" value="1"/>
</dbReference>
<gene>
    <name evidence="5" type="ordered locus">MCP_1239</name>
</gene>
<evidence type="ECO:0000256" key="3">
    <source>
        <dbReference type="ARBA" id="ARBA00022777"/>
    </source>
</evidence>
<evidence type="ECO:0000256" key="1">
    <source>
        <dbReference type="ARBA" id="ARBA00010688"/>
    </source>
</evidence>
<reference evidence="5 6" key="1">
    <citation type="journal article" date="2007" name="Appl. Environ. Microbiol.">
        <title>Isolation of key methanogens for global methane emission from rice paddy fields: a novel isolate affiliated with the clone cluster rice cluster I.</title>
        <authorList>
            <person name="Sakai S."/>
            <person name="Imachi H."/>
            <person name="Sekiguchi Y."/>
            <person name="Ohashi A."/>
            <person name="Harada H."/>
            <person name="Kamagata Y."/>
        </authorList>
    </citation>
    <scope>NUCLEOTIDE SEQUENCE [LARGE SCALE GENOMIC DNA]</scope>
    <source>
        <strain evidence="6">DSM 17711 / JCM 13418 / NBRC 101707 / SANAE</strain>
    </source>
</reference>
<dbReference type="EMBL" id="AP011532">
    <property type="protein sequence ID" value="BAI61311.1"/>
    <property type="molecule type" value="Genomic_DNA"/>
</dbReference>
<evidence type="ECO:0000313" key="5">
    <source>
        <dbReference type="EMBL" id="BAI61311.1"/>
    </source>
</evidence>
<dbReference type="OrthoDB" id="147805at2157"/>
<dbReference type="Pfam" id="PF00294">
    <property type="entry name" value="PfkB"/>
    <property type="match status" value="1"/>
</dbReference>
<reference evidence="6" key="3">
    <citation type="journal article" date="2011" name="PLoS ONE">
        <title>Genome sequence of a mesophilic hydrogenotrophic methanogen Methanocella paludicola, the first cultivated representative of the order Methanocellales.</title>
        <authorList>
            <person name="Sakai S."/>
            <person name="Takaki Y."/>
            <person name="Shimamura S."/>
            <person name="Sekine M."/>
            <person name="Tajima T."/>
            <person name="Kosugi H."/>
            <person name="Ichikawa N."/>
            <person name="Tasumi E."/>
            <person name="Hiraki A.T."/>
            <person name="Shimizu A."/>
            <person name="Kato Y."/>
            <person name="Nishiko R."/>
            <person name="Mori K."/>
            <person name="Fujita N."/>
            <person name="Imachi H."/>
            <person name="Takai K."/>
        </authorList>
    </citation>
    <scope>NUCLEOTIDE SEQUENCE [LARGE SCALE GENOMIC DNA]</scope>
    <source>
        <strain evidence="6">DSM 17711 / JCM 13418 / NBRC 101707 / SANAE</strain>
    </source>
</reference>
<dbReference type="InterPro" id="IPR052700">
    <property type="entry name" value="Carb_kinase_PfkB-like"/>
</dbReference>
<keyword evidence="6" id="KW-1185">Reference proteome</keyword>
<dbReference type="KEGG" id="mpd:MCP_1239"/>
<proteinExistence type="inferred from homology"/>
<dbReference type="PANTHER" id="PTHR43320">
    <property type="entry name" value="SUGAR KINASE"/>
    <property type="match status" value="1"/>
</dbReference>
<dbReference type="Proteomes" id="UP000001882">
    <property type="component" value="Chromosome"/>
</dbReference>
<reference evidence="5 6" key="2">
    <citation type="journal article" date="2008" name="Int. J. Syst. Evol. Microbiol.">
        <title>Methanocella paludicola gen. nov., sp. nov., a methane-producing archaeon, the first isolate of the lineage 'Rice Cluster I', and proposal of the new archaeal order Methanocellales ord. nov.</title>
        <authorList>
            <person name="Sakai S."/>
            <person name="Imachi H."/>
            <person name="Hanada S."/>
            <person name="Ohashi A."/>
            <person name="Harada H."/>
            <person name="Kamagata Y."/>
        </authorList>
    </citation>
    <scope>NUCLEOTIDE SEQUENCE [LARGE SCALE GENOMIC DNA]</scope>
    <source>
        <strain evidence="6">DSM 17711 / JCM 13418 / NBRC 101707 / SANAE</strain>
    </source>
</reference>
<name>D1YXY9_METPS</name>
<dbReference type="InterPro" id="IPR029056">
    <property type="entry name" value="Ribokinase-like"/>
</dbReference>
<evidence type="ECO:0000256" key="2">
    <source>
        <dbReference type="ARBA" id="ARBA00022679"/>
    </source>
</evidence>
<sequence length="289" mass="30731">MYDVFCYGAISLDISGRLERQQYEHEQATAIDYRMSVGGDAALAALTLSSLGMRVGLAGSPIGDDPMGDYVLWSLEKEGVKALVQKVGKTALTAIVLDRLKRSTITFHDNTPEDEIPIPDDFKSSKYVYVDGCFGRNGAIIAKAARAAGIPAQLNLDVPSIRNIGLFDVVIAGEEISKLISDDPVEAARKIYEANNGLAIVTLGEMGCICCDGAIVSVPAFDTEAVDTTGAGAAFAAGFMYARLRGMSLEECLEFASAAGALKVTARGSYRKTSAAEVFDLISAHKNRL</sequence>
<evidence type="ECO:0000259" key="4">
    <source>
        <dbReference type="Pfam" id="PF00294"/>
    </source>
</evidence>